<name>A0ABU5T0L2_9MICC</name>
<keyword evidence="3" id="KW-1185">Reference proteome</keyword>
<dbReference type="EMBL" id="JAYGGQ010000001">
    <property type="protein sequence ID" value="MEA5453189.1"/>
    <property type="molecule type" value="Genomic_DNA"/>
</dbReference>
<evidence type="ECO:0008006" key="4">
    <source>
        <dbReference type="Google" id="ProtNLM"/>
    </source>
</evidence>
<comment type="caution">
    <text evidence="2">The sequence shown here is derived from an EMBL/GenBank/DDBJ whole genome shotgun (WGS) entry which is preliminary data.</text>
</comment>
<accession>A0ABU5T0L2</accession>
<evidence type="ECO:0000313" key="2">
    <source>
        <dbReference type="EMBL" id="MEA5453189.1"/>
    </source>
</evidence>
<evidence type="ECO:0000313" key="3">
    <source>
        <dbReference type="Proteomes" id="UP001304769"/>
    </source>
</evidence>
<feature type="transmembrane region" description="Helical" evidence="1">
    <location>
        <begin position="85"/>
        <end position="108"/>
    </location>
</feature>
<reference evidence="2 3" key="1">
    <citation type="submission" date="2023-12" db="EMBL/GenBank/DDBJ databases">
        <title>Sinomonas terricola sp. nov, isolated from litchi orchard soil in Guangdong, PR China.</title>
        <authorList>
            <person name="Jiaxin W."/>
            <person name="Yang Z."/>
            <person name="Honghui Z."/>
        </authorList>
    </citation>
    <scope>NUCLEOTIDE SEQUENCE [LARGE SCALE GENOMIC DNA]</scope>
    <source>
        <strain evidence="2 3">JGH33</strain>
    </source>
</reference>
<proteinExistence type="predicted"/>
<protein>
    <recommendedName>
        <fullName evidence="4">Anti-sigma factor</fullName>
    </recommendedName>
</protein>
<sequence length="249" mass="25448">MGERRRLGLFGGPGDHSRDPGHLAACAECRGALESERRYLAALRGAPVPTASSDLTERLVQQTRHLALAAEVAEVDSPRRRLLKAAGVAVGGAAMALAALALTAYAVAGDPLIPGAAASWPATVRIDGAGRALTASELQALSSAGWNCPELGTDGLRVESAEGYVLNGVPTLILRISDGTHMIALMEQRPAHASSGVQTTVLSSDFPSSQTAALVQGTGQAADAAAAQENPADRLARGLHLVLSAAGRP</sequence>
<keyword evidence="1" id="KW-0472">Membrane</keyword>
<evidence type="ECO:0000256" key="1">
    <source>
        <dbReference type="SAM" id="Phobius"/>
    </source>
</evidence>
<keyword evidence="1" id="KW-0812">Transmembrane</keyword>
<dbReference type="Proteomes" id="UP001304769">
    <property type="component" value="Unassembled WGS sequence"/>
</dbReference>
<dbReference type="RefSeq" id="WP_323276960.1">
    <property type="nucleotide sequence ID" value="NZ_JAYGGQ010000001.1"/>
</dbReference>
<gene>
    <name evidence="2" type="ORF">SPF06_00505</name>
</gene>
<organism evidence="2 3">
    <name type="scientific">Sinomonas terricola</name>
    <dbReference type="NCBI Taxonomy" id="3110330"/>
    <lineage>
        <taxon>Bacteria</taxon>
        <taxon>Bacillati</taxon>
        <taxon>Actinomycetota</taxon>
        <taxon>Actinomycetes</taxon>
        <taxon>Micrococcales</taxon>
        <taxon>Micrococcaceae</taxon>
        <taxon>Sinomonas</taxon>
    </lineage>
</organism>
<keyword evidence="1" id="KW-1133">Transmembrane helix</keyword>